<sequence>MDAAQITQLVTAAVAAALQDQAVLTAIRGPAQPRPQAAAFAVTPAGTGNTAWDFTSGTGLKIFIAATSPFTPQYDGKEATLRDFLRKVRNRAEAFGWTGILMVIDADGTPRNITLEYGCLTLARVKEHAITYLRQDNREHQASACLRQLIIGSITSGLADKLASRKANFTVNTAAAAQVGQPAPAPVFKEDGTCMLFDIIRVVSVETKATVALIVKKLANLEVLMEECKSDIGIFNDKVDDLVNQLRARNIQVPSLINPLFDGYSNCADKTFTTYISRKQEAYED</sequence>
<dbReference type="OrthoDB" id="55460at2759"/>
<dbReference type="AlphaFoldDB" id="A0A9N8HN02"/>
<feature type="non-terminal residue" evidence="1">
    <location>
        <position position="285"/>
    </location>
</feature>
<name>A0A9N8HN02_9STRA</name>
<dbReference type="EMBL" id="CAICTM010001040">
    <property type="protein sequence ID" value="CAB9519746.1"/>
    <property type="molecule type" value="Genomic_DNA"/>
</dbReference>
<gene>
    <name evidence="1" type="ORF">SEMRO_1042_G234730.1</name>
</gene>
<proteinExistence type="predicted"/>
<evidence type="ECO:0000313" key="2">
    <source>
        <dbReference type="Proteomes" id="UP001153069"/>
    </source>
</evidence>
<keyword evidence="2" id="KW-1185">Reference proteome</keyword>
<evidence type="ECO:0000313" key="1">
    <source>
        <dbReference type="EMBL" id="CAB9519746.1"/>
    </source>
</evidence>
<dbReference type="Proteomes" id="UP001153069">
    <property type="component" value="Unassembled WGS sequence"/>
</dbReference>
<reference evidence="1" key="1">
    <citation type="submission" date="2020-06" db="EMBL/GenBank/DDBJ databases">
        <authorList>
            <consortium name="Plant Systems Biology data submission"/>
        </authorList>
    </citation>
    <scope>NUCLEOTIDE SEQUENCE</scope>
    <source>
        <strain evidence="1">D6</strain>
    </source>
</reference>
<accession>A0A9N8HN02</accession>
<comment type="caution">
    <text evidence="1">The sequence shown here is derived from an EMBL/GenBank/DDBJ whole genome shotgun (WGS) entry which is preliminary data.</text>
</comment>
<protein>
    <submittedName>
        <fullName evidence="1">Uncharacterized protein</fullName>
    </submittedName>
</protein>
<organism evidence="1 2">
    <name type="scientific">Seminavis robusta</name>
    <dbReference type="NCBI Taxonomy" id="568900"/>
    <lineage>
        <taxon>Eukaryota</taxon>
        <taxon>Sar</taxon>
        <taxon>Stramenopiles</taxon>
        <taxon>Ochrophyta</taxon>
        <taxon>Bacillariophyta</taxon>
        <taxon>Bacillariophyceae</taxon>
        <taxon>Bacillariophycidae</taxon>
        <taxon>Naviculales</taxon>
        <taxon>Naviculaceae</taxon>
        <taxon>Seminavis</taxon>
    </lineage>
</organism>